<dbReference type="Proteomes" id="UP000887579">
    <property type="component" value="Unplaced"/>
</dbReference>
<sequence length="65" mass="7094">MAEFNGYEHENRGELASDDFTLPNVGETVEVELLNGVMSFEMCSYGCDFVTLCFDSDIPSSLGGC</sequence>
<dbReference type="WBParaSite" id="ES5_v2.g13329.t1">
    <property type="protein sequence ID" value="ES5_v2.g13329.t1"/>
    <property type="gene ID" value="ES5_v2.g13329"/>
</dbReference>
<accession>A0AC34F7Z5</accession>
<name>A0AC34F7Z5_9BILA</name>
<protein>
    <submittedName>
        <fullName evidence="2">Uncharacterized protein</fullName>
    </submittedName>
</protein>
<evidence type="ECO:0000313" key="1">
    <source>
        <dbReference type="Proteomes" id="UP000887579"/>
    </source>
</evidence>
<reference evidence="2" key="1">
    <citation type="submission" date="2022-11" db="UniProtKB">
        <authorList>
            <consortium name="WormBaseParasite"/>
        </authorList>
    </citation>
    <scope>IDENTIFICATION</scope>
</reference>
<organism evidence="1 2">
    <name type="scientific">Panagrolaimus sp. ES5</name>
    <dbReference type="NCBI Taxonomy" id="591445"/>
    <lineage>
        <taxon>Eukaryota</taxon>
        <taxon>Metazoa</taxon>
        <taxon>Ecdysozoa</taxon>
        <taxon>Nematoda</taxon>
        <taxon>Chromadorea</taxon>
        <taxon>Rhabditida</taxon>
        <taxon>Tylenchina</taxon>
        <taxon>Panagrolaimomorpha</taxon>
        <taxon>Panagrolaimoidea</taxon>
        <taxon>Panagrolaimidae</taxon>
        <taxon>Panagrolaimus</taxon>
    </lineage>
</organism>
<proteinExistence type="predicted"/>
<evidence type="ECO:0000313" key="2">
    <source>
        <dbReference type="WBParaSite" id="ES5_v2.g13329.t1"/>
    </source>
</evidence>